<evidence type="ECO:0000313" key="4">
    <source>
        <dbReference type="EMBL" id="QQR35638.1"/>
    </source>
</evidence>
<reference evidence="4 5" key="1">
    <citation type="submission" date="2021-01" db="EMBL/GenBank/DDBJ databases">
        <title>Genome seq and assembly of Devosia sp. G19.</title>
        <authorList>
            <person name="Chhetri G."/>
        </authorList>
    </citation>
    <scope>NUCLEOTIDE SEQUENCE [LARGE SCALE GENOMIC DNA]</scope>
    <source>
        <strain evidence="4 5">G19</strain>
    </source>
</reference>
<sequence>MATLALSLAGQFVGGFVGGPLGATIGRALGALAGSAVDGLLFGDKPERAGSDIRLQGSSEGGAVPRLYGWSRLSGNIIWARELELLGGENAGAKGFGLGKDEDVVGASFAVAFCEGEVHRLGRIWADGQLLDTAGLTVRFYRGTEDQLPDGLIAATQGGVAPAYRGLCYLVVEQLPLNRFGNRIPHLSVELCRVVGHLEPDIRAVTVIPGATEFGYDPVPRVRIAGRGHTEAENTHLSASVSDWTASIDELVALCPNLELVALVVAWFGNDLRCGHCSIGPRVEAAERVVQGTEWSVMGLGRGDVPVVSSHGGGAAYGGTPSDASVLAAIADLKARGLKVTLYPMVMMDIPAGNGLPDPHGAAEQSAYPWRGRITCHPAPGRAGAPDQTAAAAAQVAAFAASYRQMVLHYAGLAVAAGGVDTLIIGSEMRGLTTVRGLGNSFPFVSALVALAADARAVVGPETVLTYAADWSEYSGYQPGGGEKFFHLDPLWASPHIDAVGIDNYMPLADWRDGHGHLDAALSADGYDLAYLKGNIAGGEGYDWFYASDADRQAQARTPITDGAHGEPWVWRFKDIRNWWSHAHHDRPGGVRNASPTAWVPGSKPVLFTELGCGAVDKGANQPNIFGDAKSAEDGRPYFSSGLPDPLIQRQVLRAHQAWWRDPVNNPAGMVDVDRMYLWTWDARPYPAFPGLTEVWADGPNHRNGHWLTGRLGGLASDELAAAIARDHGVALTAEPAPPWVGGVVLGQATTAREALEPLIAASGLSLRNHNAGLHLGLARRGEAVMIQADGLAQEEGATLSRRRVDPAEAPGRLALTYLDRERDYLTGTVTALSRAEGPLAGEASGMTLDASGARLAAERMLDTRNGRRETIEFSLPPTALALEPGDLVQIDGLAEGPFEISEIRDGLARRVTARTLPSGTAVATGIDRPISMSGGPAARSLPYVEVAHLPPLPADPAHSRIAFVAYAQPWPGSVQMVDEASGALVANLPRRGTLGALAAPMPTGPNAVWDKGGVVEVNLLAGHLSSAETMAVLSGCNRLAIQADGGDWEIVGFAQANLVSPGRYRLTRLLRGLDGTQVSTAAIGNSVIVIDARATTLPVEPSWLGETRDFRVYAGAADIEGVPMTVATAVKPALPLAPVHLRAVRTSGGDIGLRWVRRSRADGDGWGAAESPLEHVPERYRLTIFDGSSVVRTIEVGAPAAVYASSEQLADFGAPPGAFVFTVAQMSPVLGAGHTAQGEFHD</sequence>
<organism evidence="4 5">
    <name type="scientific">Devosia oryziradicis</name>
    <dbReference type="NCBI Taxonomy" id="2801335"/>
    <lineage>
        <taxon>Bacteria</taxon>
        <taxon>Pseudomonadati</taxon>
        <taxon>Pseudomonadota</taxon>
        <taxon>Alphaproteobacteria</taxon>
        <taxon>Hyphomicrobiales</taxon>
        <taxon>Devosiaceae</taxon>
        <taxon>Devosia</taxon>
    </lineage>
</organism>
<dbReference type="GO" id="GO:0016787">
    <property type="term" value="F:hydrolase activity"/>
    <property type="evidence" value="ECO:0007669"/>
    <property type="project" value="UniProtKB-KW"/>
</dbReference>
<dbReference type="RefSeq" id="WP_201655656.1">
    <property type="nucleotide sequence ID" value="NZ_CP068047.1"/>
</dbReference>
<evidence type="ECO:0000259" key="3">
    <source>
        <dbReference type="Pfam" id="PF23666"/>
    </source>
</evidence>
<name>A0ABX7BVQ7_9HYPH</name>
<dbReference type="Pfam" id="PF13550">
    <property type="entry name" value="Phage-tail_3"/>
    <property type="match status" value="1"/>
</dbReference>
<protein>
    <submittedName>
        <fullName evidence="4">Glycoside hydrolase/phage tail family protein</fullName>
    </submittedName>
</protein>
<dbReference type="InterPro" id="IPR017853">
    <property type="entry name" value="GH"/>
</dbReference>
<proteinExistence type="predicted"/>
<evidence type="ECO:0000313" key="5">
    <source>
        <dbReference type="Proteomes" id="UP000595460"/>
    </source>
</evidence>
<dbReference type="CDD" id="cd19607">
    <property type="entry name" value="GTA_TIM-barrel-like"/>
    <property type="match status" value="1"/>
</dbReference>
<dbReference type="EMBL" id="CP068047">
    <property type="protein sequence ID" value="QQR35638.1"/>
    <property type="molecule type" value="Genomic_DNA"/>
</dbReference>
<keyword evidence="4" id="KW-0378">Hydrolase</keyword>
<feature type="domain" description="Tip attachment protein J" evidence="2">
    <location>
        <begin position="748"/>
        <end position="904"/>
    </location>
</feature>
<dbReference type="InterPro" id="IPR025195">
    <property type="entry name" value="GTA_TIM_dom"/>
</dbReference>
<feature type="domain" description="GTA TIM-barrel-like" evidence="1">
    <location>
        <begin position="402"/>
        <end position="690"/>
    </location>
</feature>
<dbReference type="InterPro" id="IPR032876">
    <property type="entry name" value="J_dom"/>
</dbReference>
<dbReference type="Proteomes" id="UP000595460">
    <property type="component" value="Chromosome"/>
</dbReference>
<evidence type="ECO:0000259" key="1">
    <source>
        <dbReference type="Pfam" id="PF13547"/>
    </source>
</evidence>
<dbReference type="Pfam" id="PF23666">
    <property type="entry name" value="Rcc01698_C"/>
    <property type="match status" value="1"/>
</dbReference>
<evidence type="ECO:0000259" key="2">
    <source>
        <dbReference type="Pfam" id="PF13550"/>
    </source>
</evidence>
<feature type="domain" description="Rcc01698-like C-terminal" evidence="3">
    <location>
        <begin position="994"/>
        <end position="1086"/>
    </location>
</feature>
<accession>A0ABX7BVQ7</accession>
<dbReference type="InterPro" id="IPR056490">
    <property type="entry name" value="Rcc01698_C"/>
</dbReference>
<dbReference type="Gene3D" id="3.20.20.80">
    <property type="entry name" value="Glycosidases"/>
    <property type="match status" value="1"/>
</dbReference>
<dbReference type="Pfam" id="PF13547">
    <property type="entry name" value="GTA_TIM"/>
    <property type="match status" value="1"/>
</dbReference>
<keyword evidence="5" id="KW-1185">Reference proteome</keyword>
<gene>
    <name evidence="4" type="ORF">JI749_15000</name>
</gene>
<dbReference type="SUPFAM" id="SSF51445">
    <property type="entry name" value="(Trans)glycosidases"/>
    <property type="match status" value="1"/>
</dbReference>